<proteinExistence type="inferred from homology"/>
<feature type="region of interest" description="Disordered" evidence="2">
    <location>
        <begin position="121"/>
        <end position="143"/>
    </location>
</feature>
<dbReference type="InterPro" id="IPR007607">
    <property type="entry name" value="BacA/B"/>
</dbReference>
<dbReference type="EMBL" id="JADIMQ010000134">
    <property type="protein sequence ID" value="MBO8449472.1"/>
    <property type="molecule type" value="Genomic_DNA"/>
</dbReference>
<dbReference type="PANTHER" id="PTHR35024:SF4">
    <property type="entry name" value="POLYMER-FORMING CYTOSKELETAL PROTEIN"/>
    <property type="match status" value="1"/>
</dbReference>
<evidence type="ECO:0000313" key="3">
    <source>
        <dbReference type="EMBL" id="MBO8449472.1"/>
    </source>
</evidence>
<dbReference type="Pfam" id="PF04519">
    <property type="entry name" value="Bactofilin"/>
    <property type="match status" value="1"/>
</dbReference>
<reference evidence="3" key="1">
    <citation type="submission" date="2020-10" db="EMBL/GenBank/DDBJ databases">
        <authorList>
            <person name="Gilroy R."/>
        </authorList>
    </citation>
    <scope>NUCLEOTIDE SEQUENCE</scope>
    <source>
        <strain evidence="3">20514</strain>
    </source>
</reference>
<sequence>MAKIEQAANVNLVSRISAGTYFKGEIVSPNDLRIDGKFDGSIISEGKVVIGESAEVNARIVCVNADVWGKTRGSFVVKDIMAIKSDCAVEGELKVRRLIVELGASFNGTCKMISEQEYDKAASEMVQSGEKPRAAAPQNPKKE</sequence>
<reference evidence="3" key="2">
    <citation type="journal article" date="2021" name="PeerJ">
        <title>Extensive microbial diversity within the chicken gut microbiome revealed by metagenomics and culture.</title>
        <authorList>
            <person name="Gilroy R."/>
            <person name="Ravi A."/>
            <person name="Getino M."/>
            <person name="Pursley I."/>
            <person name="Horton D.L."/>
            <person name="Alikhan N.F."/>
            <person name="Baker D."/>
            <person name="Gharbi K."/>
            <person name="Hall N."/>
            <person name="Watson M."/>
            <person name="Adriaenssens E.M."/>
            <person name="Foster-Nyarko E."/>
            <person name="Jarju S."/>
            <person name="Secka A."/>
            <person name="Antonio M."/>
            <person name="Oren A."/>
            <person name="Chaudhuri R.R."/>
            <person name="La Ragione R."/>
            <person name="Hildebrand F."/>
            <person name="Pallen M.J."/>
        </authorList>
    </citation>
    <scope>NUCLEOTIDE SEQUENCE</scope>
    <source>
        <strain evidence="3">20514</strain>
    </source>
</reference>
<protein>
    <submittedName>
        <fullName evidence="3">Polymer-forming cytoskeletal protein</fullName>
    </submittedName>
</protein>
<evidence type="ECO:0000256" key="1">
    <source>
        <dbReference type="ARBA" id="ARBA00044755"/>
    </source>
</evidence>
<organism evidence="3 4">
    <name type="scientific">Candidatus Cryptobacteroides merdigallinarum</name>
    <dbReference type="NCBI Taxonomy" id="2840770"/>
    <lineage>
        <taxon>Bacteria</taxon>
        <taxon>Pseudomonadati</taxon>
        <taxon>Bacteroidota</taxon>
        <taxon>Bacteroidia</taxon>
        <taxon>Bacteroidales</taxon>
        <taxon>Candidatus Cryptobacteroides</taxon>
    </lineage>
</organism>
<evidence type="ECO:0000313" key="4">
    <source>
        <dbReference type="Proteomes" id="UP000810252"/>
    </source>
</evidence>
<evidence type="ECO:0000256" key="2">
    <source>
        <dbReference type="SAM" id="MobiDB-lite"/>
    </source>
</evidence>
<dbReference type="PANTHER" id="PTHR35024">
    <property type="entry name" value="HYPOTHETICAL CYTOSOLIC PROTEIN"/>
    <property type="match status" value="1"/>
</dbReference>
<dbReference type="Proteomes" id="UP000810252">
    <property type="component" value="Unassembled WGS sequence"/>
</dbReference>
<comment type="caution">
    <text evidence="3">The sequence shown here is derived from an EMBL/GenBank/DDBJ whole genome shotgun (WGS) entry which is preliminary data.</text>
</comment>
<comment type="similarity">
    <text evidence="1">Belongs to the bactofilin family.</text>
</comment>
<name>A0A9D9EKD7_9BACT</name>
<gene>
    <name evidence="3" type="ORF">IAC29_09445</name>
</gene>
<accession>A0A9D9EKD7</accession>
<dbReference type="AlphaFoldDB" id="A0A9D9EKD7"/>